<proteinExistence type="inferred from homology"/>
<dbReference type="PANTHER" id="PTHR11895:SF7">
    <property type="entry name" value="GLUTAMYL-TRNA(GLN) AMIDOTRANSFERASE SUBUNIT A, MITOCHONDRIAL"/>
    <property type="match status" value="1"/>
</dbReference>
<evidence type="ECO:0000313" key="3">
    <source>
        <dbReference type="EMBL" id="PWE14669.1"/>
    </source>
</evidence>
<dbReference type="AlphaFoldDB" id="A0A2U2BL05"/>
<dbReference type="Gene3D" id="3.90.1300.10">
    <property type="entry name" value="Amidase signature (AS) domain"/>
    <property type="match status" value="1"/>
</dbReference>
<feature type="domain" description="Amidase" evidence="2">
    <location>
        <begin position="26"/>
        <end position="417"/>
    </location>
</feature>
<comment type="caution">
    <text evidence="3">The sequence shown here is derived from an EMBL/GenBank/DDBJ whole genome shotgun (WGS) entry which is preliminary data.</text>
</comment>
<dbReference type="GO" id="GO:0003824">
    <property type="term" value="F:catalytic activity"/>
    <property type="evidence" value="ECO:0007669"/>
    <property type="project" value="InterPro"/>
</dbReference>
<comment type="similarity">
    <text evidence="1">Belongs to the amidase family.</text>
</comment>
<name>A0A2U2BL05_ALCFA</name>
<sequence length="436" mass="47533">MKRQWFKLPLHQLLHALHTGEASLPEIVASFYERIAIRDDRIGAWQYLIDQDDYLAEYESRSDFYKASPLMGLPFAVKDVIDTAGIPTTMGSAIHQDRIPDMDASCVTAMKAAGGILMGKTVTTEFAYFQAGKTNNPHDVERTPGGSSSGSAAAVADFMVPVAFGTQTAASVIRPASYCGCIGYVGSKNEFSLRNIQPLAQSLDSLGILSNDVLDTLLLRNILLHKPLSLSMPGAQAACVFGVFSGQALGDVQDKMLETLQACQQDLSEQGHTLVDFPLQDAVVELTALHAQIMAYEVARNLVYEQQQHETLSAHMQSLMSTGLSFPYKEYIAVLQRADTLKQAMVQWFEDSGVDFILAPAAAGVAPYKTEGTGAPFMSRAWQLLGLPVVSLPLGYFQKLPMGLQLIGKPHQDDVLLLQARQLQQRFLNSSSVLTA</sequence>
<evidence type="ECO:0000313" key="4">
    <source>
        <dbReference type="Proteomes" id="UP000245216"/>
    </source>
</evidence>
<gene>
    <name evidence="3" type="ORF">DF183_08130</name>
</gene>
<reference evidence="3 4" key="1">
    <citation type="submission" date="2018-05" db="EMBL/GenBank/DDBJ databases">
        <title>Genome Sequence of an Efficient Indole-Degrading Bacterium, Alcaligenes sp.YBY.</title>
        <authorList>
            <person name="Yang B."/>
        </authorList>
    </citation>
    <scope>NUCLEOTIDE SEQUENCE [LARGE SCALE GENOMIC DNA]</scope>
    <source>
        <strain evidence="3 4">YBY</strain>
    </source>
</reference>
<dbReference type="RefSeq" id="WP_109088827.1">
    <property type="nucleotide sequence ID" value="NZ_QEXO01000002.1"/>
</dbReference>
<accession>A0A2U2BL05</accession>
<organism evidence="3 4">
    <name type="scientific">Alcaligenes faecalis</name>
    <dbReference type="NCBI Taxonomy" id="511"/>
    <lineage>
        <taxon>Bacteria</taxon>
        <taxon>Pseudomonadati</taxon>
        <taxon>Pseudomonadota</taxon>
        <taxon>Betaproteobacteria</taxon>
        <taxon>Burkholderiales</taxon>
        <taxon>Alcaligenaceae</taxon>
        <taxon>Alcaligenes</taxon>
    </lineage>
</organism>
<dbReference type="SUPFAM" id="SSF75304">
    <property type="entry name" value="Amidase signature (AS) enzymes"/>
    <property type="match status" value="1"/>
</dbReference>
<dbReference type="Pfam" id="PF01425">
    <property type="entry name" value="Amidase"/>
    <property type="match status" value="1"/>
</dbReference>
<reference evidence="3 4" key="2">
    <citation type="submission" date="2018-05" db="EMBL/GenBank/DDBJ databases">
        <authorList>
            <person name="Lanie J.A."/>
            <person name="Ng W.-L."/>
            <person name="Kazmierczak K.M."/>
            <person name="Andrzejewski T.M."/>
            <person name="Davidsen T.M."/>
            <person name="Wayne K.J."/>
            <person name="Tettelin H."/>
            <person name="Glass J.I."/>
            <person name="Rusch D."/>
            <person name="Podicherti R."/>
            <person name="Tsui H.-C.T."/>
            <person name="Winkler M.E."/>
        </authorList>
    </citation>
    <scope>NUCLEOTIDE SEQUENCE [LARGE SCALE GENOMIC DNA]</scope>
    <source>
        <strain evidence="3 4">YBY</strain>
    </source>
</reference>
<dbReference type="Proteomes" id="UP000245216">
    <property type="component" value="Unassembled WGS sequence"/>
</dbReference>
<protein>
    <submittedName>
        <fullName evidence="3">Amidase</fullName>
    </submittedName>
</protein>
<dbReference type="STRING" id="511.UZ73_07030"/>
<evidence type="ECO:0000259" key="2">
    <source>
        <dbReference type="Pfam" id="PF01425"/>
    </source>
</evidence>
<dbReference type="PANTHER" id="PTHR11895">
    <property type="entry name" value="TRANSAMIDASE"/>
    <property type="match status" value="1"/>
</dbReference>
<dbReference type="EMBL" id="QEXO01000002">
    <property type="protein sequence ID" value="PWE14669.1"/>
    <property type="molecule type" value="Genomic_DNA"/>
</dbReference>
<dbReference type="InterPro" id="IPR023631">
    <property type="entry name" value="Amidase_dom"/>
</dbReference>
<dbReference type="InterPro" id="IPR000120">
    <property type="entry name" value="Amidase"/>
</dbReference>
<evidence type="ECO:0000256" key="1">
    <source>
        <dbReference type="ARBA" id="ARBA00009199"/>
    </source>
</evidence>
<dbReference type="InterPro" id="IPR036928">
    <property type="entry name" value="AS_sf"/>
</dbReference>